<dbReference type="Pfam" id="PF07719">
    <property type="entry name" value="TPR_2"/>
    <property type="match status" value="1"/>
</dbReference>
<proteinExistence type="predicted"/>
<dbReference type="InterPro" id="IPR011990">
    <property type="entry name" value="TPR-like_helical_dom_sf"/>
</dbReference>
<dbReference type="InterPro" id="IPR019734">
    <property type="entry name" value="TPR_rpt"/>
</dbReference>
<keyword evidence="1" id="KW-0677">Repeat</keyword>
<dbReference type="InterPro" id="IPR013105">
    <property type="entry name" value="TPR_2"/>
</dbReference>
<dbReference type="RefSeq" id="WP_264810213.1">
    <property type="nucleotide sequence ID" value="NZ_CP110226.1"/>
</dbReference>
<evidence type="ECO:0000256" key="3">
    <source>
        <dbReference type="PROSITE-ProRule" id="PRU00339"/>
    </source>
</evidence>
<dbReference type="PROSITE" id="PS51257">
    <property type="entry name" value="PROKAR_LIPOPROTEIN"/>
    <property type="match status" value="1"/>
</dbReference>
<name>A0ABY6MIM7_9BACT</name>
<evidence type="ECO:0000256" key="1">
    <source>
        <dbReference type="ARBA" id="ARBA00022737"/>
    </source>
</evidence>
<feature type="repeat" description="TPR" evidence="3">
    <location>
        <begin position="122"/>
        <end position="155"/>
    </location>
</feature>
<keyword evidence="5" id="KW-1185">Reference proteome</keyword>
<dbReference type="InterPro" id="IPR050498">
    <property type="entry name" value="Ycf3"/>
</dbReference>
<dbReference type="PROSITE" id="PS50005">
    <property type="entry name" value="TPR"/>
    <property type="match status" value="3"/>
</dbReference>
<feature type="repeat" description="TPR" evidence="3">
    <location>
        <begin position="54"/>
        <end position="87"/>
    </location>
</feature>
<dbReference type="Proteomes" id="UP001163156">
    <property type="component" value="Chromosome"/>
</dbReference>
<evidence type="ECO:0000313" key="4">
    <source>
        <dbReference type="EMBL" id="UZD23645.1"/>
    </source>
</evidence>
<feature type="repeat" description="TPR" evidence="3">
    <location>
        <begin position="88"/>
        <end position="121"/>
    </location>
</feature>
<dbReference type="SUPFAM" id="SSF48452">
    <property type="entry name" value="TPR-like"/>
    <property type="match status" value="2"/>
</dbReference>
<evidence type="ECO:0000313" key="5">
    <source>
        <dbReference type="Proteomes" id="UP001163156"/>
    </source>
</evidence>
<organism evidence="4 5">
    <name type="scientific">Algoriphagus halophytocola</name>
    <dbReference type="NCBI Taxonomy" id="2991499"/>
    <lineage>
        <taxon>Bacteria</taxon>
        <taxon>Pseudomonadati</taxon>
        <taxon>Bacteroidota</taxon>
        <taxon>Cytophagia</taxon>
        <taxon>Cytophagales</taxon>
        <taxon>Cyclobacteriaceae</taxon>
        <taxon>Algoriphagus</taxon>
    </lineage>
</organism>
<accession>A0ABY6MIM7</accession>
<dbReference type="PANTHER" id="PTHR44858:SF1">
    <property type="entry name" value="UDP-N-ACETYLGLUCOSAMINE--PEPTIDE N-ACETYLGLUCOSAMINYLTRANSFERASE SPINDLY-RELATED"/>
    <property type="match status" value="1"/>
</dbReference>
<dbReference type="Gene3D" id="1.25.40.10">
    <property type="entry name" value="Tetratricopeptide repeat domain"/>
    <property type="match status" value="3"/>
</dbReference>
<evidence type="ECO:0000256" key="2">
    <source>
        <dbReference type="ARBA" id="ARBA00022803"/>
    </source>
</evidence>
<dbReference type="PANTHER" id="PTHR44858">
    <property type="entry name" value="TETRATRICOPEPTIDE REPEAT PROTEIN 6"/>
    <property type="match status" value="1"/>
</dbReference>
<dbReference type="EMBL" id="CP110226">
    <property type="protein sequence ID" value="UZD23645.1"/>
    <property type="molecule type" value="Genomic_DNA"/>
</dbReference>
<gene>
    <name evidence="4" type="ORF">OM944_03940</name>
</gene>
<dbReference type="Pfam" id="PF14559">
    <property type="entry name" value="TPR_19"/>
    <property type="match status" value="1"/>
</dbReference>
<sequence>MKRFLRILTTVLIYSFAFSCSENIQSIESLFNNGHYEEAIEEVNHYMFFHVTDIKALHIRARSYEELGELEKARADYERILDIDNQYAGAHAGLGKLLFDQEDYKNAELRLLRAATLDPNNFDIYYLLGRTLLMTGNFKLAEEMLRKASDLEPEFPQAYFYTGIALAKQGDALGCAAIFNTYLKYEPDNMVGRYNRGFAMMNAGFLEWAIEDFDAVLKKNPNHIEAMAKKGLCLASMGDSEGCLLLQNAANKGSKYAKAQLQVCNG</sequence>
<protein>
    <submittedName>
        <fullName evidence="4">Tetratricopeptide repeat protein</fullName>
    </submittedName>
</protein>
<dbReference type="SMART" id="SM00028">
    <property type="entry name" value="TPR"/>
    <property type="match status" value="5"/>
</dbReference>
<keyword evidence="2 3" id="KW-0802">TPR repeat</keyword>
<reference evidence="4" key="1">
    <citation type="submission" date="2022-10" db="EMBL/GenBank/DDBJ databases">
        <title>Algoriphagus sp. a novel bacteria isolate from halophytes salicornia europaea.</title>
        <authorList>
            <person name="Peng Y."/>
            <person name="Jiang L."/>
            <person name="Lee J."/>
        </authorList>
    </citation>
    <scope>NUCLEOTIDE SEQUENCE</scope>
    <source>
        <strain evidence="4">TR-M5</strain>
    </source>
</reference>